<evidence type="ECO:0000313" key="14">
    <source>
        <dbReference type="Proteomes" id="UP000288216"/>
    </source>
</evidence>
<dbReference type="GO" id="GO:0005886">
    <property type="term" value="C:plasma membrane"/>
    <property type="evidence" value="ECO:0007669"/>
    <property type="project" value="TreeGrafter"/>
</dbReference>
<proteinExistence type="inferred from homology"/>
<keyword evidence="6" id="KW-0915">Sodium</keyword>
<dbReference type="Proteomes" id="UP000288216">
    <property type="component" value="Unassembled WGS sequence"/>
</dbReference>
<dbReference type="InterPro" id="IPR001873">
    <property type="entry name" value="ENaC"/>
</dbReference>
<keyword evidence="10 11" id="KW-0407">Ion channel</keyword>
<dbReference type="PANTHER" id="PTHR11690">
    <property type="entry name" value="AMILORIDE-SENSITIVE SODIUM CHANNEL-RELATED"/>
    <property type="match status" value="1"/>
</dbReference>
<dbReference type="GO" id="GO:0015280">
    <property type="term" value="F:ligand-gated sodium channel activity"/>
    <property type="evidence" value="ECO:0007669"/>
    <property type="project" value="TreeGrafter"/>
</dbReference>
<comment type="caution">
    <text evidence="13">The sequence shown here is derived from an EMBL/GenBank/DDBJ whole genome shotgun (WGS) entry which is preliminary data.</text>
</comment>
<dbReference type="Pfam" id="PF00858">
    <property type="entry name" value="ASC"/>
    <property type="match status" value="1"/>
</dbReference>
<protein>
    <submittedName>
        <fullName evidence="13">Uncharacterized protein</fullName>
    </submittedName>
</protein>
<reference evidence="13 14" key="1">
    <citation type="journal article" date="2018" name="Nat. Ecol. Evol.">
        <title>Shark genomes provide insights into elasmobranch evolution and the origin of vertebrates.</title>
        <authorList>
            <person name="Hara Y"/>
            <person name="Yamaguchi K"/>
            <person name="Onimaru K"/>
            <person name="Kadota M"/>
            <person name="Koyanagi M"/>
            <person name="Keeley SD"/>
            <person name="Tatsumi K"/>
            <person name="Tanaka K"/>
            <person name="Motone F"/>
            <person name="Kageyama Y"/>
            <person name="Nozu R"/>
            <person name="Adachi N"/>
            <person name="Nishimura O"/>
            <person name="Nakagawa R"/>
            <person name="Tanegashima C"/>
            <person name="Kiyatake I"/>
            <person name="Matsumoto R"/>
            <person name="Murakumo K"/>
            <person name="Nishida K"/>
            <person name="Terakita A"/>
            <person name="Kuratani S"/>
            <person name="Sato K"/>
            <person name="Hyodo S Kuraku.S."/>
        </authorList>
    </citation>
    <scope>NUCLEOTIDE SEQUENCE [LARGE SCALE GENOMIC DNA]</scope>
</reference>
<comment type="similarity">
    <text evidence="11">Belongs to the amiloride-sensitive sodium channel (TC 1.A.6) family.</text>
</comment>
<comment type="subcellular location">
    <subcellularLocation>
        <location evidence="1">Membrane</location>
        <topology evidence="1">Multi-pass membrane protein</topology>
    </subcellularLocation>
</comment>
<keyword evidence="4 11" id="KW-0812">Transmembrane</keyword>
<evidence type="ECO:0000256" key="2">
    <source>
        <dbReference type="ARBA" id="ARBA00022448"/>
    </source>
</evidence>
<dbReference type="EMBL" id="BFAA01000285">
    <property type="protein sequence ID" value="GCB70503.1"/>
    <property type="molecule type" value="Genomic_DNA"/>
</dbReference>
<evidence type="ECO:0000313" key="13">
    <source>
        <dbReference type="EMBL" id="GCB70503.1"/>
    </source>
</evidence>
<evidence type="ECO:0000256" key="11">
    <source>
        <dbReference type="RuleBase" id="RU000679"/>
    </source>
</evidence>
<accession>A0A401PBK8</accession>
<keyword evidence="7 11" id="KW-0406">Ion transport</keyword>
<dbReference type="PANTHER" id="PTHR11690:SF128">
    <property type="entry name" value="ACID-SENSING ION CHANNEL 2"/>
    <property type="match status" value="1"/>
</dbReference>
<dbReference type="Gene3D" id="1.10.3590.10">
    <property type="entry name" value="acid-sensing ion channel 1 domain"/>
    <property type="match status" value="1"/>
</dbReference>
<evidence type="ECO:0000256" key="12">
    <source>
        <dbReference type="SAM" id="Phobius"/>
    </source>
</evidence>
<evidence type="ECO:0000256" key="8">
    <source>
        <dbReference type="ARBA" id="ARBA00023136"/>
    </source>
</evidence>
<evidence type="ECO:0000256" key="5">
    <source>
        <dbReference type="ARBA" id="ARBA00022989"/>
    </source>
</evidence>
<organism evidence="13 14">
    <name type="scientific">Scyliorhinus torazame</name>
    <name type="common">Cloudy catshark</name>
    <name type="synonym">Catulus torazame</name>
    <dbReference type="NCBI Taxonomy" id="75743"/>
    <lineage>
        <taxon>Eukaryota</taxon>
        <taxon>Metazoa</taxon>
        <taxon>Chordata</taxon>
        <taxon>Craniata</taxon>
        <taxon>Vertebrata</taxon>
        <taxon>Chondrichthyes</taxon>
        <taxon>Elasmobranchii</taxon>
        <taxon>Galeomorphii</taxon>
        <taxon>Galeoidea</taxon>
        <taxon>Carcharhiniformes</taxon>
        <taxon>Scyliorhinidae</taxon>
        <taxon>Scyliorhinus</taxon>
    </lineage>
</organism>
<keyword evidence="14" id="KW-1185">Reference proteome</keyword>
<dbReference type="OMA" id="HTRFHME"/>
<evidence type="ECO:0000256" key="7">
    <source>
        <dbReference type="ARBA" id="ARBA00023065"/>
    </source>
</evidence>
<name>A0A401PBK8_SCYTO</name>
<gene>
    <name evidence="13" type="ORF">scyTo_0001301</name>
</gene>
<dbReference type="STRING" id="75743.A0A401PBK8"/>
<evidence type="ECO:0000256" key="6">
    <source>
        <dbReference type="ARBA" id="ARBA00023053"/>
    </source>
</evidence>
<feature type="transmembrane region" description="Helical" evidence="12">
    <location>
        <begin position="52"/>
        <end position="73"/>
    </location>
</feature>
<evidence type="ECO:0000256" key="9">
    <source>
        <dbReference type="ARBA" id="ARBA00023201"/>
    </source>
</evidence>
<dbReference type="OrthoDB" id="5874059at2759"/>
<dbReference type="AlphaFoldDB" id="A0A401PBK8"/>
<evidence type="ECO:0000256" key="4">
    <source>
        <dbReference type="ARBA" id="ARBA00022692"/>
    </source>
</evidence>
<keyword evidence="5 12" id="KW-1133">Transmembrane helix</keyword>
<evidence type="ECO:0000256" key="1">
    <source>
        <dbReference type="ARBA" id="ARBA00004141"/>
    </source>
</evidence>
<keyword evidence="8 12" id="KW-0472">Membrane</keyword>
<keyword evidence="2 11" id="KW-0813">Transport</keyword>
<evidence type="ECO:0000256" key="10">
    <source>
        <dbReference type="ARBA" id="ARBA00023303"/>
    </source>
</evidence>
<sequence length="215" mass="24956">MALEGAREARGSRAQPPGRGTAAVTLAFAKQAKLHGIRYICSQHYPLHQRVVWFLAFCTSLGFLISWSSNRFLHLLSFPSHTRFHMEWTRELNFPALTICNNNPIRFYQLTKGDLYYAGQWLGLLTENRTARPLVIELIREDRQQWFQKLSDFRLFLPPRSFEGISLDFMDRLGHQLDDMLLSCKYRGDMCGPQNFTSEFPELVRSTFTVKLADC</sequence>
<keyword evidence="3 11" id="KW-0894">Sodium channel</keyword>
<evidence type="ECO:0000256" key="3">
    <source>
        <dbReference type="ARBA" id="ARBA00022461"/>
    </source>
</evidence>
<keyword evidence="9 11" id="KW-0739">Sodium transport</keyword>